<dbReference type="EMBL" id="QJPH01000194">
    <property type="protein sequence ID" value="PZN83060.1"/>
    <property type="molecule type" value="Genomic_DNA"/>
</dbReference>
<dbReference type="Pfam" id="PF13362">
    <property type="entry name" value="Toprim_3"/>
    <property type="match status" value="1"/>
</dbReference>
<dbReference type="Pfam" id="PF08273">
    <property type="entry name" value="Zn_Ribbon_Prim"/>
    <property type="match status" value="1"/>
</dbReference>
<protein>
    <recommendedName>
        <fullName evidence="1">DNA primase/helicase Gp4 N-terminal Bacteriophage T7-like domain-containing protein</fullName>
    </recommendedName>
</protein>
<dbReference type="InterPro" id="IPR006171">
    <property type="entry name" value="TOPRIM_dom"/>
</dbReference>
<dbReference type="AlphaFoldDB" id="A0A2W4T6V4"/>
<reference evidence="2 3" key="1">
    <citation type="journal article" date="2018" name="Aquat. Microb. Ecol.">
        <title>Gammaproteobacterial methanotrophs dominate.</title>
        <authorList>
            <person name="Rissanen A.J."/>
            <person name="Saarenheimo J."/>
            <person name="Tiirola M."/>
            <person name="Peura S."/>
            <person name="Aalto S.L."/>
            <person name="Karvinen A."/>
            <person name="Nykanen H."/>
        </authorList>
    </citation>
    <scope>NUCLEOTIDE SEQUENCE [LARGE SCALE GENOMIC DNA]</scope>
    <source>
        <strain evidence="2">AMbin10</strain>
    </source>
</reference>
<feature type="domain" description="DNA primase/helicase Gp4 N-terminal Bacteriophage T7-like" evidence="1">
    <location>
        <begin position="39"/>
        <end position="77"/>
    </location>
</feature>
<dbReference type="SUPFAM" id="SSF57783">
    <property type="entry name" value="Zinc beta-ribbon"/>
    <property type="match status" value="1"/>
</dbReference>
<organism evidence="2 3">
    <name type="scientific">Candidatus Methylumidiphilus alinenensis</name>
    <dbReference type="NCBI Taxonomy" id="2202197"/>
    <lineage>
        <taxon>Bacteria</taxon>
        <taxon>Pseudomonadati</taxon>
        <taxon>Pseudomonadota</taxon>
        <taxon>Gammaproteobacteria</taxon>
        <taxon>Methylococcales</taxon>
        <taxon>Candidatus Methylumidiphilus</taxon>
    </lineage>
</organism>
<dbReference type="InterPro" id="IPR055570">
    <property type="entry name" value="DUF7146"/>
</dbReference>
<accession>A0A2W4T6V4</accession>
<dbReference type="SMART" id="SM00778">
    <property type="entry name" value="Prim_Zn_Ribbon"/>
    <property type="match status" value="1"/>
</dbReference>
<proteinExistence type="predicted"/>
<comment type="caution">
    <text evidence="2">The sequence shown here is derived from an EMBL/GenBank/DDBJ whole genome shotgun (WGS) entry which is preliminary data.</text>
</comment>
<evidence type="ECO:0000313" key="2">
    <source>
        <dbReference type="EMBL" id="PZN83060.1"/>
    </source>
</evidence>
<dbReference type="Pfam" id="PF23639">
    <property type="entry name" value="DUF7146"/>
    <property type="match status" value="1"/>
</dbReference>
<evidence type="ECO:0000259" key="1">
    <source>
        <dbReference type="SMART" id="SM00778"/>
    </source>
</evidence>
<dbReference type="GO" id="GO:0004386">
    <property type="term" value="F:helicase activity"/>
    <property type="evidence" value="ECO:0007669"/>
    <property type="project" value="InterPro"/>
</dbReference>
<evidence type="ECO:0000313" key="3">
    <source>
        <dbReference type="Proteomes" id="UP000249396"/>
    </source>
</evidence>
<sequence length="355" mass="38848">MNEKRKLESGTVREAARGRWMPVLSGLCPELEPALANPGRHVGCPVHGGHDGFRLFRDVEISGGGICNTCGASHDGFSLLQWLKGWSFPEALEAVDRVLGGKLPPRADVRVKQAALPPKPSDSQTRERLRKVWGDTVDWRSPKARPLRDYLAHRGLDAGLLTDVGGAIRFHRGLRYYDDEKNLIGIFPALLALVCDTEGKPVTIHRIYLSAEGRKAPVDAPKKMMPIPSDRQVMGGSIRLGAPSGMAEVIDLAEGIETALAVRQATGLPVWSAVSARLLSGFHPPKGIRLVRVWGDLDRQGVGEQSAILLRDRLAAEGVAVEILLPREEWLGDKKVDWLDVLNRHGIQGFPVLAR</sequence>
<name>A0A2W4T6V4_9GAMM</name>
<dbReference type="InterPro" id="IPR013237">
    <property type="entry name" value="Phage_T7_Gp4_N"/>
</dbReference>
<gene>
    <name evidence="2" type="ORF">DM484_05295</name>
</gene>
<dbReference type="GO" id="GO:0008270">
    <property type="term" value="F:zinc ion binding"/>
    <property type="evidence" value="ECO:0007669"/>
    <property type="project" value="InterPro"/>
</dbReference>
<dbReference type="Proteomes" id="UP000249396">
    <property type="component" value="Unassembled WGS sequence"/>
</dbReference>